<proteinExistence type="predicted"/>
<dbReference type="AlphaFoldDB" id="A0A7J6UF09"/>
<accession>A0A7J6UF09</accession>
<keyword evidence="1" id="KW-0732">Signal</keyword>
<protein>
    <submittedName>
        <fullName evidence="2">Uncharacterized protein</fullName>
    </submittedName>
</protein>
<sequence>MKTPYGVALATLSLWASLPAASAVRASAADSGSLKAKYNITKMTHGNSCIAVGPQFTWQFELLKGTLRTLLLHCPDSEFHMVADPPGYAQGDSDSLLMADPPEYVQRAASIERLGITYETTDFYNGSAVRDPLKSRNLWHSFLYGIAQYDMAAKGLQDETV</sequence>
<evidence type="ECO:0000313" key="3">
    <source>
        <dbReference type="Proteomes" id="UP000553632"/>
    </source>
</evidence>
<organism evidence="2 3">
    <name type="scientific">Perkinsus olseni</name>
    <name type="common">Perkinsus atlanticus</name>
    <dbReference type="NCBI Taxonomy" id="32597"/>
    <lineage>
        <taxon>Eukaryota</taxon>
        <taxon>Sar</taxon>
        <taxon>Alveolata</taxon>
        <taxon>Perkinsozoa</taxon>
        <taxon>Perkinsea</taxon>
        <taxon>Perkinsida</taxon>
        <taxon>Perkinsidae</taxon>
        <taxon>Perkinsus</taxon>
    </lineage>
</organism>
<keyword evidence="3" id="KW-1185">Reference proteome</keyword>
<feature type="chain" id="PRO_5029752549" evidence="1">
    <location>
        <begin position="24"/>
        <end position="161"/>
    </location>
</feature>
<evidence type="ECO:0000256" key="1">
    <source>
        <dbReference type="SAM" id="SignalP"/>
    </source>
</evidence>
<name>A0A7J6UF09_PEROL</name>
<reference evidence="2 3" key="1">
    <citation type="submission" date="2020-04" db="EMBL/GenBank/DDBJ databases">
        <title>Perkinsus olseni comparative genomics.</title>
        <authorList>
            <person name="Bogema D.R."/>
        </authorList>
    </citation>
    <scope>NUCLEOTIDE SEQUENCE [LARGE SCALE GENOMIC DNA]</scope>
    <source>
        <strain evidence="2 3">ATCC PRA-207</strain>
    </source>
</reference>
<gene>
    <name evidence="2" type="ORF">FOZ63_008031</name>
</gene>
<feature type="signal peptide" evidence="1">
    <location>
        <begin position="1"/>
        <end position="23"/>
    </location>
</feature>
<comment type="caution">
    <text evidence="2">The sequence shown here is derived from an EMBL/GenBank/DDBJ whole genome shotgun (WGS) entry which is preliminary data.</text>
</comment>
<evidence type="ECO:0000313" key="2">
    <source>
        <dbReference type="EMBL" id="KAF4755787.1"/>
    </source>
</evidence>
<feature type="non-terminal residue" evidence="2">
    <location>
        <position position="161"/>
    </location>
</feature>
<dbReference type="Proteomes" id="UP000553632">
    <property type="component" value="Unassembled WGS sequence"/>
</dbReference>
<dbReference type="EMBL" id="JABANO010004064">
    <property type="protein sequence ID" value="KAF4755787.1"/>
    <property type="molecule type" value="Genomic_DNA"/>
</dbReference>